<keyword evidence="5 7" id="KW-1133">Transmembrane helix</keyword>
<dbReference type="Pfam" id="PF01694">
    <property type="entry name" value="Rhomboid"/>
    <property type="match status" value="1"/>
</dbReference>
<dbReference type="OrthoDB" id="9813074at2"/>
<evidence type="ECO:0000256" key="7">
    <source>
        <dbReference type="SAM" id="Phobius"/>
    </source>
</evidence>
<dbReference type="HOGENOM" id="CLU_055068_5_1_5"/>
<dbReference type="InterPro" id="IPR050925">
    <property type="entry name" value="Rhomboid_protease_S54"/>
</dbReference>
<accession>A0A0A8K757</accession>
<proteinExistence type="inferred from homology"/>
<dbReference type="GO" id="GO:0016020">
    <property type="term" value="C:membrane"/>
    <property type="evidence" value="ECO:0007669"/>
    <property type="project" value="UniProtKB-SubCell"/>
</dbReference>
<gene>
    <name evidence="9" type="ORF">GL4_3331</name>
</gene>
<dbReference type="PANTHER" id="PTHR43731:SF14">
    <property type="entry name" value="PRESENILIN-ASSOCIATED RHOMBOID-LIKE PROTEIN, MITOCHONDRIAL"/>
    <property type="match status" value="1"/>
</dbReference>
<dbReference type="InterPro" id="IPR035952">
    <property type="entry name" value="Rhomboid-like_sf"/>
</dbReference>
<keyword evidence="3 7" id="KW-0812">Transmembrane</keyword>
<dbReference type="AlphaFoldDB" id="A0A0A8K757"/>
<dbReference type="Gene3D" id="1.20.1540.10">
    <property type="entry name" value="Rhomboid-like"/>
    <property type="match status" value="1"/>
</dbReference>
<dbReference type="PANTHER" id="PTHR43731">
    <property type="entry name" value="RHOMBOID PROTEASE"/>
    <property type="match status" value="1"/>
</dbReference>
<evidence type="ECO:0000259" key="8">
    <source>
        <dbReference type="Pfam" id="PF01694"/>
    </source>
</evidence>
<comment type="subcellular location">
    <subcellularLocation>
        <location evidence="1">Membrane</location>
        <topology evidence="1">Multi-pass membrane protein</topology>
    </subcellularLocation>
</comment>
<feature type="transmembrane region" description="Helical" evidence="7">
    <location>
        <begin position="81"/>
        <end position="105"/>
    </location>
</feature>
<sequence>MFIPLHDTNPLKKISYPYVTVGLIALNVAIYVVLQTGWVAPLEDEDLTAFAVVPAQFLANSAGDSPFLASGSVLVPERLTLVTYMFLHGGWVHLIGNMLFLWVFGDNIEDAMGHMRFIMFYLMCGIFAALAHTYMLSQSDLPLIGASGAVAGVISAYLILHPKVKVWVLALWRIPIRITAAWALGIWIVAQFANLFFASEEAVAWWAHLGGLLSGALLILFMRRRGVLLFDRTRGGA</sequence>
<keyword evidence="6 7" id="KW-0472">Membrane</keyword>
<evidence type="ECO:0000256" key="1">
    <source>
        <dbReference type="ARBA" id="ARBA00004141"/>
    </source>
</evidence>
<evidence type="ECO:0000256" key="3">
    <source>
        <dbReference type="ARBA" id="ARBA00022692"/>
    </source>
</evidence>
<dbReference type="InterPro" id="IPR022764">
    <property type="entry name" value="Peptidase_S54_rhomboid_dom"/>
</dbReference>
<feature type="transmembrane region" description="Helical" evidence="7">
    <location>
        <begin position="141"/>
        <end position="160"/>
    </location>
</feature>
<dbReference type="GO" id="GO:0006508">
    <property type="term" value="P:proteolysis"/>
    <property type="evidence" value="ECO:0007669"/>
    <property type="project" value="UniProtKB-KW"/>
</dbReference>
<dbReference type="GO" id="GO:0004252">
    <property type="term" value="F:serine-type endopeptidase activity"/>
    <property type="evidence" value="ECO:0007669"/>
    <property type="project" value="InterPro"/>
</dbReference>
<keyword evidence="10" id="KW-1185">Reference proteome</keyword>
<dbReference type="SUPFAM" id="SSF144091">
    <property type="entry name" value="Rhomboid-like"/>
    <property type="match status" value="1"/>
</dbReference>
<dbReference type="RefSeq" id="WP_045369022.1">
    <property type="nucleotide sequence ID" value="NZ_AP014648.1"/>
</dbReference>
<evidence type="ECO:0000256" key="5">
    <source>
        <dbReference type="ARBA" id="ARBA00022989"/>
    </source>
</evidence>
<protein>
    <submittedName>
        <fullName evidence="9">Rhomboid family serine protease</fullName>
    </submittedName>
</protein>
<evidence type="ECO:0000313" key="10">
    <source>
        <dbReference type="Proteomes" id="UP000031643"/>
    </source>
</evidence>
<reference evidence="9 10" key="1">
    <citation type="submission" date="2014-09" db="EMBL/GenBank/DDBJ databases">
        <title>Genome sequencing of Methyloceanibacter caenitepidi Gela4.</title>
        <authorList>
            <person name="Takeuchi M."/>
            <person name="Susumu S."/>
            <person name="Kamagata Y."/>
            <person name="Oshima K."/>
            <person name="Hattori M."/>
            <person name="Iwasaki W."/>
        </authorList>
    </citation>
    <scope>NUCLEOTIDE SEQUENCE [LARGE SCALE GENOMIC DNA]</scope>
    <source>
        <strain evidence="9 10">Gela4</strain>
    </source>
</reference>
<dbReference type="EMBL" id="AP014648">
    <property type="protein sequence ID" value="BAQ18755.1"/>
    <property type="molecule type" value="Genomic_DNA"/>
</dbReference>
<evidence type="ECO:0000256" key="4">
    <source>
        <dbReference type="ARBA" id="ARBA00022801"/>
    </source>
</evidence>
<dbReference type="KEGG" id="mcg:GL4_3331"/>
<keyword evidence="9" id="KW-0645">Protease</keyword>
<organism evidence="9 10">
    <name type="scientific">Methyloceanibacter caenitepidi</name>
    <dbReference type="NCBI Taxonomy" id="1384459"/>
    <lineage>
        <taxon>Bacteria</taxon>
        <taxon>Pseudomonadati</taxon>
        <taxon>Pseudomonadota</taxon>
        <taxon>Alphaproteobacteria</taxon>
        <taxon>Hyphomicrobiales</taxon>
        <taxon>Hyphomicrobiaceae</taxon>
        <taxon>Methyloceanibacter</taxon>
    </lineage>
</organism>
<evidence type="ECO:0000256" key="6">
    <source>
        <dbReference type="ARBA" id="ARBA00023136"/>
    </source>
</evidence>
<dbReference type="STRING" id="1384459.GL4_3331"/>
<evidence type="ECO:0000256" key="2">
    <source>
        <dbReference type="ARBA" id="ARBA00009045"/>
    </source>
</evidence>
<feature type="domain" description="Peptidase S54 rhomboid" evidence="8">
    <location>
        <begin position="79"/>
        <end position="224"/>
    </location>
</feature>
<name>A0A0A8K757_9HYPH</name>
<feature type="transmembrane region" description="Helical" evidence="7">
    <location>
        <begin position="117"/>
        <end position="135"/>
    </location>
</feature>
<keyword evidence="4" id="KW-0378">Hydrolase</keyword>
<feature type="transmembrane region" description="Helical" evidence="7">
    <location>
        <begin position="203"/>
        <end position="222"/>
    </location>
</feature>
<evidence type="ECO:0000313" key="9">
    <source>
        <dbReference type="EMBL" id="BAQ18755.1"/>
    </source>
</evidence>
<feature type="transmembrane region" description="Helical" evidence="7">
    <location>
        <begin position="16"/>
        <end position="34"/>
    </location>
</feature>
<dbReference type="Proteomes" id="UP000031643">
    <property type="component" value="Chromosome"/>
</dbReference>
<comment type="similarity">
    <text evidence="2">Belongs to the peptidase S54 family.</text>
</comment>